<keyword evidence="3" id="KW-1185">Reference proteome</keyword>
<dbReference type="EMBL" id="OA883714">
    <property type="protein sequence ID" value="CAD7279527.1"/>
    <property type="molecule type" value="Genomic_DNA"/>
</dbReference>
<proteinExistence type="predicted"/>
<organism evidence="2">
    <name type="scientific">Notodromas monacha</name>
    <dbReference type="NCBI Taxonomy" id="399045"/>
    <lineage>
        <taxon>Eukaryota</taxon>
        <taxon>Metazoa</taxon>
        <taxon>Ecdysozoa</taxon>
        <taxon>Arthropoda</taxon>
        <taxon>Crustacea</taxon>
        <taxon>Oligostraca</taxon>
        <taxon>Ostracoda</taxon>
        <taxon>Podocopa</taxon>
        <taxon>Podocopida</taxon>
        <taxon>Cypridocopina</taxon>
        <taxon>Cypridoidea</taxon>
        <taxon>Cyprididae</taxon>
        <taxon>Notodromas</taxon>
    </lineage>
</organism>
<dbReference type="PROSITE" id="PS50181">
    <property type="entry name" value="FBOX"/>
    <property type="match status" value="1"/>
</dbReference>
<dbReference type="SUPFAM" id="SSF81383">
    <property type="entry name" value="F-box domain"/>
    <property type="match status" value="1"/>
</dbReference>
<evidence type="ECO:0000313" key="3">
    <source>
        <dbReference type="Proteomes" id="UP000678499"/>
    </source>
</evidence>
<dbReference type="SUPFAM" id="SSF52047">
    <property type="entry name" value="RNI-like"/>
    <property type="match status" value="1"/>
</dbReference>
<dbReference type="InterPro" id="IPR032675">
    <property type="entry name" value="LRR_dom_sf"/>
</dbReference>
<gene>
    <name evidence="2" type="ORF">NMOB1V02_LOCUS7199</name>
</gene>
<dbReference type="AlphaFoldDB" id="A0A7R9BT75"/>
<dbReference type="InterPro" id="IPR036047">
    <property type="entry name" value="F-box-like_dom_sf"/>
</dbReference>
<evidence type="ECO:0000259" key="1">
    <source>
        <dbReference type="PROSITE" id="PS50181"/>
    </source>
</evidence>
<protein>
    <recommendedName>
        <fullName evidence="1">F-box domain-containing protein</fullName>
    </recommendedName>
</protein>
<reference evidence="2" key="1">
    <citation type="submission" date="2020-11" db="EMBL/GenBank/DDBJ databases">
        <authorList>
            <person name="Tran Van P."/>
        </authorList>
    </citation>
    <scope>NUCLEOTIDE SEQUENCE</scope>
</reference>
<evidence type="ECO:0000313" key="2">
    <source>
        <dbReference type="EMBL" id="CAD7279527.1"/>
    </source>
</evidence>
<name>A0A7R9BT75_9CRUS</name>
<feature type="domain" description="F-box" evidence="1">
    <location>
        <begin position="168"/>
        <end position="215"/>
    </location>
</feature>
<dbReference type="EMBL" id="CAJPEX010001677">
    <property type="protein sequence ID" value="CAG0919679.1"/>
    <property type="molecule type" value="Genomic_DNA"/>
</dbReference>
<dbReference type="Proteomes" id="UP000678499">
    <property type="component" value="Unassembled WGS sequence"/>
</dbReference>
<dbReference type="InterPro" id="IPR001810">
    <property type="entry name" value="F-box_dom"/>
</dbReference>
<dbReference type="Gene3D" id="3.80.10.10">
    <property type="entry name" value="Ribonuclease Inhibitor"/>
    <property type="match status" value="1"/>
</dbReference>
<accession>A0A7R9BT75</accession>
<sequence length="765" mass="88059">MKALLLKLNYGLGDLSYMELERHEAVGGGGTCNRRDMRSQKKAVFYTKLFNEDHEFQSKGRLNCIPLHVHKFDGRTKLAGCSLKQRRLRKICSIGEDLERDFLLDISGTLTSDKLLDLQINGKSVYDQDSTEFKLKHGDIIEGFYFVSPFFRVMFILADGSPAEGLQTSPLLSLPHLIFNHILSFLTPLETMNNVVPVCRTFFEMMRSGDVWTNLEFSSDFGQTSVPYNYMEDFRKVLAGRARKFVVNFTVQSFHEPMAVGIMRPLLSEPAEWKNLKWLEIHSMDCDDPFWVDFLQNEKLSSQFESLVIPCGRMFAWQAGIMGSGFNASSQGEIIFPNCLEVALLDVFPGNLMKIRPNLSLVFPRLKRLHFIDPSEFGVVTRHRWGIDDDSSSADFQRFLDILGSGVLVTLHARELPVTWNEEDWVLAQGKGTFTSLESLSLPENPLEEMSDLVQMNILFPKLKTLWLTHVKTIRSVNHLLEMPSLEKLWLEFNALAVPEMEPELLRVFDASPEKWLANLKFISADLWETHVPYSKMSNLECVALLFYHKEIVTRPLETVYEELNSCPKLKGLILRVHDDLHCEAIKKLSQPLEFAAVSGIKSMVVSALKCLSQSQTRLEEVWIRVLDADKTTLDTEITMKKDMEEILELLLTFKRLKNVVFIRRKCYEERELEFEGLENKTAEFGEMLKTRVPQESCLKQATLLLDVAHDKESYTYSVELQREKEFSSVAISKFFPEWLKYIWKDRKNCSFSAIGLLAAVFPWY</sequence>